<evidence type="ECO:0000313" key="2">
    <source>
        <dbReference type="Proteomes" id="UP001165960"/>
    </source>
</evidence>
<accession>A0ACC2U1D6</accession>
<reference evidence="1" key="1">
    <citation type="submission" date="2022-04" db="EMBL/GenBank/DDBJ databases">
        <title>Genome of the entomopathogenic fungus Entomophthora muscae.</title>
        <authorList>
            <person name="Elya C."/>
            <person name="Lovett B.R."/>
            <person name="Lee E."/>
            <person name="Macias A.M."/>
            <person name="Hajek A.E."/>
            <person name="De Bivort B.L."/>
            <person name="Kasson M.T."/>
            <person name="De Fine Licht H.H."/>
            <person name="Stajich J.E."/>
        </authorList>
    </citation>
    <scope>NUCLEOTIDE SEQUENCE</scope>
    <source>
        <strain evidence="1">Berkeley</strain>
    </source>
</reference>
<keyword evidence="1" id="KW-0808">Transferase</keyword>
<organism evidence="1 2">
    <name type="scientific">Entomophthora muscae</name>
    <dbReference type="NCBI Taxonomy" id="34485"/>
    <lineage>
        <taxon>Eukaryota</taxon>
        <taxon>Fungi</taxon>
        <taxon>Fungi incertae sedis</taxon>
        <taxon>Zoopagomycota</taxon>
        <taxon>Entomophthoromycotina</taxon>
        <taxon>Entomophthoromycetes</taxon>
        <taxon>Entomophthorales</taxon>
        <taxon>Entomophthoraceae</taxon>
        <taxon>Entomophthora</taxon>
    </lineage>
</organism>
<keyword evidence="2" id="KW-1185">Reference proteome</keyword>
<dbReference type="Proteomes" id="UP001165960">
    <property type="component" value="Unassembled WGS sequence"/>
</dbReference>
<comment type="caution">
    <text evidence="1">The sequence shown here is derived from an EMBL/GenBank/DDBJ whole genome shotgun (WGS) entry which is preliminary data.</text>
</comment>
<dbReference type="EMBL" id="QTSX02001530">
    <property type="protein sequence ID" value="KAJ9080707.1"/>
    <property type="molecule type" value="Genomic_DNA"/>
</dbReference>
<sequence>MVDSINSNQLPHDDQVNRLQALTALEFYSGIGGMRFALEGAVDDPRAVKVLAAFDINPHANQVYLHNFGDAVTSANLDNTMNADKLGRFKADIYLMSPPCQPYTRTGHQNQAADPRSKSFLAFLEALPILDANNKAPKYLFIEKCPRI</sequence>
<gene>
    <name evidence="1" type="primary">DNMT2_2</name>
    <name evidence="1" type="ORF">DSO57_1022111</name>
</gene>
<protein>
    <submittedName>
        <fullName evidence="1">C-5 cytosine-specific DNA methylase</fullName>
        <ecNumber evidence="1">2.1.1.204</ecNumber>
    </submittedName>
</protein>
<dbReference type="EC" id="2.1.1.204" evidence="1"/>
<evidence type="ECO:0000313" key="1">
    <source>
        <dbReference type="EMBL" id="KAJ9080707.1"/>
    </source>
</evidence>
<name>A0ACC2U1D6_9FUNG</name>
<proteinExistence type="predicted"/>
<keyword evidence="1" id="KW-0489">Methyltransferase</keyword>